<keyword evidence="3" id="KW-0378">Hydrolase</keyword>
<keyword evidence="2" id="KW-0479">Metal-binding</keyword>
<keyword evidence="5" id="KW-0119">Carbohydrate metabolism</keyword>
<keyword evidence="4" id="KW-0460">Magnesium</keyword>
<dbReference type="GO" id="GO:0005975">
    <property type="term" value="P:carbohydrate metabolic process"/>
    <property type="evidence" value="ECO:0007669"/>
    <property type="project" value="InterPro"/>
</dbReference>
<dbReference type="EMBL" id="VZOL01000860">
    <property type="protein sequence ID" value="KAB0647860.1"/>
    <property type="molecule type" value="Genomic_DNA"/>
</dbReference>
<comment type="cofactor">
    <cofactor evidence="1">
        <name>Mg(2+)</name>
        <dbReference type="ChEBI" id="CHEBI:18420"/>
    </cofactor>
</comment>
<comment type="caution">
    <text evidence="6">The sequence shown here is derived from an EMBL/GenBank/DDBJ whole genome shotgun (WGS) entry which is preliminary data.</text>
</comment>
<evidence type="ECO:0000313" key="6">
    <source>
        <dbReference type="EMBL" id="KAB0647860.1"/>
    </source>
</evidence>
<dbReference type="GO" id="GO:0046872">
    <property type="term" value="F:metal ion binding"/>
    <property type="evidence" value="ECO:0007669"/>
    <property type="project" value="UniProtKB-KW"/>
</dbReference>
<dbReference type="InterPro" id="IPR011330">
    <property type="entry name" value="Glyco_hydro/deAcase_b/a-brl"/>
</dbReference>
<feature type="non-terminal residue" evidence="6">
    <location>
        <position position="53"/>
    </location>
</feature>
<evidence type="ECO:0000256" key="2">
    <source>
        <dbReference type="ARBA" id="ARBA00022723"/>
    </source>
</evidence>
<dbReference type="Proteomes" id="UP000473571">
    <property type="component" value="Unassembled WGS sequence"/>
</dbReference>
<name>A0A6L3N8K5_9BURK</name>
<protein>
    <submittedName>
        <fullName evidence="6">ChbG/HpnK family deacetylase</fullName>
    </submittedName>
</protein>
<evidence type="ECO:0000256" key="1">
    <source>
        <dbReference type="ARBA" id="ARBA00001946"/>
    </source>
</evidence>
<gene>
    <name evidence="6" type="ORF">F7R13_31205</name>
</gene>
<dbReference type="Pfam" id="PF04794">
    <property type="entry name" value="YdjC"/>
    <property type="match status" value="1"/>
</dbReference>
<dbReference type="GO" id="GO:0016787">
    <property type="term" value="F:hydrolase activity"/>
    <property type="evidence" value="ECO:0007669"/>
    <property type="project" value="UniProtKB-KW"/>
</dbReference>
<evidence type="ECO:0000313" key="7">
    <source>
        <dbReference type="Proteomes" id="UP000473571"/>
    </source>
</evidence>
<proteinExistence type="predicted"/>
<evidence type="ECO:0000256" key="4">
    <source>
        <dbReference type="ARBA" id="ARBA00022842"/>
    </source>
</evidence>
<accession>A0A6L3N8K5</accession>
<dbReference type="Gene3D" id="3.20.20.370">
    <property type="entry name" value="Glycoside hydrolase/deacetylase"/>
    <property type="match status" value="1"/>
</dbReference>
<dbReference type="AlphaFoldDB" id="A0A6L3N8K5"/>
<sequence>MTTQRAARALIFTADDFGLHPRVNAAVERAHRDGVLNAASLMVGAPAAQDAIE</sequence>
<reference evidence="6 7" key="1">
    <citation type="submission" date="2019-09" db="EMBL/GenBank/DDBJ databases">
        <title>Draft genome sequences of 48 bacterial type strains from the CCUG.</title>
        <authorList>
            <person name="Tunovic T."/>
            <person name="Pineiro-Iglesias B."/>
            <person name="Unosson C."/>
            <person name="Inganas E."/>
            <person name="Ohlen M."/>
            <person name="Cardew S."/>
            <person name="Jensie-Markopoulos S."/>
            <person name="Salva-Serra F."/>
            <person name="Jaen-Luchoro D."/>
            <person name="Karlsson R."/>
            <person name="Svensson-Stadler L."/>
            <person name="Chun J."/>
            <person name="Moore E."/>
        </authorList>
    </citation>
    <scope>NUCLEOTIDE SEQUENCE [LARGE SCALE GENOMIC DNA]</scope>
    <source>
        <strain evidence="6 7">CCUG 65687</strain>
    </source>
</reference>
<organism evidence="6 7">
    <name type="scientific">Burkholderia territorii</name>
    <dbReference type="NCBI Taxonomy" id="1503055"/>
    <lineage>
        <taxon>Bacteria</taxon>
        <taxon>Pseudomonadati</taxon>
        <taxon>Pseudomonadota</taxon>
        <taxon>Betaproteobacteria</taxon>
        <taxon>Burkholderiales</taxon>
        <taxon>Burkholderiaceae</taxon>
        <taxon>Burkholderia</taxon>
        <taxon>Burkholderia cepacia complex</taxon>
    </lineage>
</organism>
<dbReference type="RefSeq" id="WP_151006980.1">
    <property type="nucleotide sequence ID" value="NZ_VZOL01000860.1"/>
</dbReference>
<dbReference type="SUPFAM" id="SSF88713">
    <property type="entry name" value="Glycoside hydrolase/deacetylase"/>
    <property type="match status" value="1"/>
</dbReference>
<evidence type="ECO:0000256" key="3">
    <source>
        <dbReference type="ARBA" id="ARBA00022801"/>
    </source>
</evidence>
<dbReference type="InterPro" id="IPR006879">
    <property type="entry name" value="YdjC-like"/>
</dbReference>
<evidence type="ECO:0000256" key="5">
    <source>
        <dbReference type="ARBA" id="ARBA00023277"/>
    </source>
</evidence>